<comment type="caution">
    <text evidence="2">The sequence shown here is derived from an EMBL/GenBank/DDBJ whole genome shotgun (WGS) entry which is preliminary data.</text>
</comment>
<accession>A0A8J2JSR3</accession>
<sequence length="100" mass="11779">MDLDVYVSTNHRATEQGNWNCKAVLEEEKKQLEEKLINALWEHSLIVDVLLNFITTEREISERQLQIQKLQLEASLLKSEMKKFNELADQFGRLQVNIHN</sequence>
<protein>
    <submittedName>
        <fullName evidence="2">Uncharacterized protein</fullName>
    </submittedName>
</protein>
<dbReference type="Proteomes" id="UP000708208">
    <property type="component" value="Unassembled WGS sequence"/>
</dbReference>
<name>A0A8J2JSR3_9HEXA</name>
<evidence type="ECO:0000313" key="2">
    <source>
        <dbReference type="EMBL" id="CAG7694667.1"/>
    </source>
</evidence>
<keyword evidence="3" id="KW-1185">Reference proteome</keyword>
<dbReference type="EMBL" id="CAJVCH010023397">
    <property type="protein sequence ID" value="CAG7694667.1"/>
    <property type="molecule type" value="Genomic_DNA"/>
</dbReference>
<evidence type="ECO:0000313" key="3">
    <source>
        <dbReference type="Proteomes" id="UP000708208"/>
    </source>
</evidence>
<organism evidence="2 3">
    <name type="scientific">Allacma fusca</name>
    <dbReference type="NCBI Taxonomy" id="39272"/>
    <lineage>
        <taxon>Eukaryota</taxon>
        <taxon>Metazoa</taxon>
        <taxon>Ecdysozoa</taxon>
        <taxon>Arthropoda</taxon>
        <taxon>Hexapoda</taxon>
        <taxon>Collembola</taxon>
        <taxon>Symphypleona</taxon>
        <taxon>Sminthuridae</taxon>
        <taxon>Allacma</taxon>
    </lineage>
</organism>
<evidence type="ECO:0000256" key="1">
    <source>
        <dbReference type="SAM" id="Coils"/>
    </source>
</evidence>
<feature type="coiled-coil region" evidence="1">
    <location>
        <begin position="22"/>
        <end position="87"/>
    </location>
</feature>
<dbReference type="AlphaFoldDB" id="A0A8J2JSR3"/>
<gene>
    <name evidence="2" type="ORF">AFUS01_LOCUS3834</name>
</gene>
<reference evidence="2" key="1">
    <citation type="submission" date="2021-06" db="EMBL/GenBank/DDBJ databases">
        <authorList>
            <person name="Hodson N. C."/>
            <person name="Mongue J. A."/>
            <person name="Jaron S. K."/>
        </authorList>
    </citation>
    <scope>NUCLEOTIDE SEQUENCE</scope>
</reference>
<proteinExistence type="predicted"/>
<keyword evidence="1" id="KW-0175">Coiled coil</keyword>